<dbReference type="NCBIfam" id="TIGR02406">
    <property type="entry name" value="ectoine_EctA"/>
    <property type="match status" value="1"/>
</dbReference>
<comment type="similarity">
    <text evidence="2 8">Belongs to the acetyltransferase family. EctA subfamily.</text>
</comment>
<proteinExistence type="inferred from homology"/>
<comment type="function">
    <text evidence="8">Catalyzes the acetylation of L-2,4-diaminobutyrate (DABA) to gamma-N-acetyl-alpha,gamma-diaminobutyric acid (ADABA) with acetyl coenzyme A.</text>
</comment>
<dbReference type="SUPFAM" id="SSF55729">
    <property type="entry name" value="Acyl-CoA N-acyltransferases (Nat)"/>
    <property type="match status" value="1"/>
</dbReference>
<gene>
    <name evidence="8" type="primary">ectA</name>
    <name evidence="10" type="ORF">J2Z17_000836</name>
</gene>
<evidence type="ECO:0000256" key="7">
    <source>
        <dbReference type="ARBA" id="ARBA00048924"/>
    </source>
</evidence>
<dbReference type="RefSeq" id="WP_209942493.1">
    <property type="nucleotide sequence ID" value="NZ_JAGGJU010000002.1"/>
</dbReference>
<dbReference type="InterPro" id="IPR012772">
    <property type="entry name" value="Ectoine_EctA"/>
</dbReference>
<dbReference type="GO" id="GO:0033816">
    <property type="term" value="F:diaminobutyrate acetyltransferase activity"/>
    <property type="evidence" value="ECO:0007669"/>
    <property type="project" value="UniProtKB-EC"/>
</dbReference>
<dbReference type="CDD" id="cd04301">
    <property type="entry name" value="NAT_SF"/>
    <property type="match status" value="1"/>
</dbReference>
<keyword evidence="5 8" id="KW-0808">Transferase</keyword>
<evidence type="ECO:0000256" key="4">
    <source>
        <dbReference type="ARBA" id="ARBA00017935"/>
    </source>
</evidence>
<dbReference type="Gene3D" id="3.40.630.30">
    <property type="match status" value="1"/>
</dbReference>
<dbReference type="InterPro" id="IPR000182">
    <property type="entry name" value="GNAT_dom"/>
</dbReference>
<evidence type="ECO:0000313" key="10">
    <source>
        <dbReference type="EMBL" id="MBP1849415.1"/>
    </source>
</evidence>
<protein>
    <recommendedName>
        <fullName evidence="4 8">L-2,4-diaminobutyric acid acetyltransferase</fullName>
        <shortName evidence="8">DABA acetyltransferase</shortName>
        <ecNumber evidence="3 8">2.3.1.178</ecNumber>
    </recommendedName>
</protein>
<comment type="catalytic activity">
    <reaction evidence="7 8">
        <text>L-2,4-diaminobutanoate + acetyl-CoA = (2S)-4-acetamido-2-aminobutanoate + CoA + H(+)</text>
        <dbReference type="Rhea" id="RHEA:16901"/>
        <dbReference type="ChEBI" id="CHEBI:15378"/>
        <dbReference type="ChEBI" id="CHEBI:57287"/>
        <dbReference type="ChEBI" id="CHEBI:57288"/>
        <dbReference type="ChEBI" id="CHEBI:58761"/>
        <dbReference type="ChEBI" id="CHEBI:58929"/>
        <dbReference type="EC" id="2.3.1.178"/>
    </reaction>
</comment>
<evidence type="ECO:0000256" key="5">
    <source>
        <dbReference type="ARBA" id="ARBA00022679"/>
    </source>
</evidence>
<organism evidence="10 11">
    <name type="scientific">Rhizobium halophytocola</name>
    <dbReference type="NCBI Taxonomy" id="735519"/>
    <lineage>
        <taxon>Bacteria</taxon>
        <taxon>Pseudomonadati</taxon>
        <taxon>Pseudomonadota</taxon>
        <taxon>Alphaproteobacteria</taxon>
        <taxon>Hyphomicrobiales</taxon>
        <taxon>Rhizobiaceae</taxon>
        <taxon>Rhizobium/Agrobacterium group</taxon>
        <taxon>Rhizobium</taxon>
    </lineage>
</organism>
<evidence type="ECO:0000256" key="3">
    <source>
        <dbReference type="ARBA" id="ARBA00012355"/>
    </source>
</evidence>
<dbReference type="Pfam" id="PF00583">
    <property type="entry name" value="Acetyltransf_1"/>
    <property type="match status" value="1"/>
</dbReference>
<dbReference type="InterPro" id="IPR016181">
    <property type="entry name" value="Acyl_CoA_acyltransferase"/>
</dbReference>
<evidence type="ECO:0000313" key="11">
    <source>
        <dbReference type="Proteomes" id="UP000759443"/>
    </source>
</evidence>
<reference evidence="10 11" key="1">
    <citation type="submission" date="2021-03" db="EMBL/GenBank/DDBJ databases">
        <title>Genomic Encyclopedia of Type Strains, Phase IV (KMG-IV): sequencing the most valuable type-strain genomes for metagenomic binning, comparative biology and taxonomic classification.</title>
        <authorList>
            <person name="Goeker M."/>
        </authorList>
    </citation>
    <scope>NUCLEOTIDE SEQUENCE [LARGE SCALE GENOMIC DNA]</scope>
    <source>
        <strain evidence="10 11">DSM 21600</strain>
    </source>
</reference>
<comment type="caution">
    <text evidence="10">The sequence shown here is derived from an EMBL/GenBank/DDBJ whole genome shotgun (WGS) entry which is preliminary data.</text>
</comment>
<keyword evidence="6 8" id="KW-0012">Acyltransferase</keyword>
<evidence type="ECO:0000259" key="9">
    <source>
        <dbReference type="PROSITE" id="PS51186"/>
    </source>
</evidence>
<evidence type="ECO:0000256" key="2">
    <source>
        <dbReference type="ARBA" id="ARBA00010712"/>
    </source>
</evidence>
<dbReference type="EMBL" id="JAGGJU010000002">
    <property type="protein sequence ID" value="MBP1849415.1"/>
    <property type="molecule type" value="Genomic_DNA"/>
</dbReference>
<name>A0ABS4DUQ6_9HYPH</name>
<evidence type="ECO:0000256" key="6">
    <source>
        <dbReference type="ARBA" id="ARBA00023315"/>
    </source>
</evidence>
<evidence type="ECO:0000256" key="1">
    <source>
        <dbReference type="ARBA" id="ARBA00004978"/>
    </source>
</evidence>
<dbReference type="EC" id="2.3.1.178" evidence="3 8"/>
<accession>A0ABS4DUQ6</accession>
<evidence type="ECO:0000256" key="8">
    <source>
        <dbReference type="RuleBase" id="RU365045"/>
    </source>
</evidence>
<comment type="pathway">
    <text evidence="1 8">Amine and polyamine biosynthesis; ectoine biosynthesis; L-ectoine from L-aspartate 4-semialdehyde: step 2/3.</text>
</comment>
<keyword evidence="11" id="KW-1185">Reference proteome</keyword>
<dbReference type="PROSITE" id="PS51186">
    <property type="entry name" value="GNAT"/>
    <property type="match status" value="1"/>
</dbReference>
<dbReference type="Proteomes" id="UP000759443">
    <property type="component" value="Unassembled WGS sequence"/>
</dbReference>
<feature type="domain" description="N-acetyltransferase" evidence="9">
    <location>
        <begin position="20"/>
        <end position="160"/>
    </location>
</feature>
<sequence length="186" mass="20454">MIYGNAALKDTGSQQSDAPILFRRPRSEDGHSVWELISATAALDDNSSYCNLLQCSHFASTCAVAERDGAIVGWLSGYVPPDREDTLFVWQVCVGSQARGQGVASRLIGAVLARPSSSRIRYVECTITQQNTASWRLFGSVARTLRTQLSKAEYFRKDIHFKGTHDSELAVTIGPFRREQVAALKA</sequence>